<name>A0AAE0BFK4_9CHLO</name>
<evidence type="ECO:0000259" key="2">
    <source>
        <dbReference type="Pfam" id="PF00850"/>
    </source>
</evidence>
<dbReference type="AlphaFoldDB" id="A0AAE0BFK4"/>
<dbReference type="Pfam" id="PF00850">
    <property type="entry name" value="Hist_deacetyl"/>
    <property type="match status" value="1"/>
</dbReference>
<dbReference type="PRINTS" id="PR01270">
    <property type="entry name" value="HDASUPER"/>
</dbReference>
<dbReference type="PANTHER" id="PTHR10625">
    <property type="entry name" value="HISTONE DEACETYLASE HDAC1-RELATED"/>
    <property type="match status" value="1"/>
</dbReference>
<feature type="domain" description="Histone deacetylase" evidence="2">
    <location>
        <begin position="68"/>
        <end position="225"/>
    </location>
</feature>
<organism evidence="3 4">
    <name type="scientific">Cymbomonas tetramitiformis</name>
    <dbReference type="NCBI Taxonomy" id="36881"/>
    <lineage>
        <taxon>Eukaryota</taxon>
        <taxon>Viridiplantae</taxon>
        <taxon>Chlorophyta</taxon>
        <taxon>Pyramimonadophyceae</taxon>
        <taxon>Pyramimonadales</taxon>
        <taxon>Pyramimonadaceae</taxon>
        <taxon>Cymbomonas</taxon>
    </lineage>
</organism>
<proteinExistence type="predicted"/>
<evidence type="ECO:0000256" key="1">
    <source>
        <dbReference type="SAM" id="MobiDB-lite"/>
    </source>
</evidence>
<dbReference type="InterPro" id="IPR037138">
    <property type="entry name" value="His_deacetylse_dom_sf"/>
</dbReference>
<dbReference type="GO" id="GO:0004407">
    <property type="term" value="F:histone deacetylase activity"/>
    <property type="evidence" value="ECO:0007669"/>
    <property type="project" value="TreeGrafter"/>
</dbReference>
<comment type="caution">
    <text evidence="3">The sequence shown here is derived from an EMBL/GenBank/DDBJ whole genome shotgun (WGS) entry which is preliminary data.</text>
</comment>
<dbReference type="GO" id="GO:0000118">
    <property type="term" value="C:histone deacetylase complex"/>
    <property type="evidence" value="ECO:0007669"/>
    <property type="project" value="TreeGrafter"/>
</dbReference>
<dbReference type="SUPFAM" id="SSF52768">
    <property type="entry name" value="Arginase/deacetylase"/>
    <property type="match status" value="1"/>
</dbReference>
<dbReference type="InterPro" id="IPR023801">
    <property type="entry name" value="His_deacetylse_dom"/>
</dbReference>
<sequence length="251" mass="27332">MATTEGRAFPGRTPEALRGYLGATFAGPPKLRSPPQDSTLYFDIKPEQEPLIYHESYDISFLGIENLHPFDSKKWGKILAFLKQRRTIKEQQVVKPNKASTNDLLAVHTEEYLLSLKSSAQVASITEVAPVALLPNFLVRRNLLNNFKMQTGGSVLAGKLAVERGWAINLGGGFHHCCGCAGGGFCAFADITLCAYFARDRLPGIQRVMVIDLDAHQGNGHERGLTGSQGDGHERGLTGSQGNGHERDLMG</sequence>
<feature type="region of interest" description="Disordered" evidence="1">
    <location>
        <begin position="221"/>
        <end position="251"/>
    </location>
</feature>
<evidence type="ECO:0000313" key="3">
    <source>
        <dbReference type="EMBL" id="KAK3235065.1"/>
    </source>
</evidence>
<dbReference type="Gene3D" id="3.40.800.20">
    <property type="entry name" value="Histone deacetylase domain"/>
    <property type="match status" value="1"/>
</dbReference>
<keyword evidence="4" id="KW-1185">Reference proteome</keyword>
<accession>A0AAE0BFK4</accession>
<dbReference type="GO" id="GO:0040029">
    <property type="term" value="P:epigenetic regulation of gene expression"/>
    <property type="evidence" value="ECO:0007669"/>
    <property type="project" value="TreeGrafter"/>
</dbReference>
<feature type="non-terminal residue" evidence="3">
    <location>
        <position position="251"/>
    </location>
</feature>
<dbReference type="InterPro" id="IPR000286">
    <property type="entry name" value="HDACs"/>
</dbReference>
<protein>
    <submittedName>
        <fullName evidence="3">Histone deacetylase, variant 2</fullName>
    </submittedName>
</protein>
<dbReference type="EMBL" id="LGRX02035378">
    <property type="protein sequence ID" value="KAK3235065.1"/>
    <property type="molecule type" value="Genomic_DNA"/>
</dbReference>
<gene>
    <name evidence="3" type="ORF">CYMTET_54713</name>
</gene>
<dbReference type="Proteomes" id="UP001190700">
    <property type="component" value="Unassembled WGS sequence"/>
</dbReference>
<dbReference type="InterPro" id="IPR023696">
    <property type="entry name" value="Ureohydrolase_dom_sf"/>
</dbReference>
<dbReference type="PANTHER" id="PTHR10625:SF23">
    <property type="entry name" value="HISTONE DEACETYLASE 11"/>
    <property type="match status" value="1"/>
</dbReference>
<reference evidence="3 4" key="1">
    <citation type="journal article" date="2015" name="Genome Biol. Evol.">
        <title>Comparative Genomics of a Bacterivorous Green Alga Reveals Evolutionary Causalities and Consequences of Phago-Mixotrophic Mode of Nutrition.</title>
        <authorList>
            <person name="Burns J.A."/>
            <person name="Paasch A."/>
            <person name="Narechania A."/>
            <person name="Kim E."/>
        </authorList>
    </citation>
    <scope>NUCLEOTIDE SEQUENCE [LARGE SCALE GENOMIC DNA]</scope>
    <source>
        <strain evidence="3 4">PLY_AMNH</strain>
    </source>
</reference>
<evidence type="ECO:0000313" key="4">
    <source>
        <dbReference type="Proteomes" id="UP001190700"/>
    </source>
</evidence>